<feature type="region of interest" description="Disordered" evidence="1">
    <location>
        <begin position="433"/>
        <end position="505"/>
    </location>
</feature>
<keyword evidence="3" id="KW-1185">Reference proteome</keyword>
<sequence>MKSRILILIIMVAAVVMIVGSVFVNANQKVSAQTLTQQERPGFTEITSVPGVSFYINTPFVEKATAITQISDNIGFQKNQYYSYKNGTDKYLLFNMEKLIVAVQKGTDFWIAESNDQEYSLLNTSLMNIWFTQGTKKFSCETTNGMTITKACAGVSINSNTYGDFVGELANIHKDGEEWSIFVGVPGERFDKLSDASQKGIASIVNSFVFSNSQGDVATDIYAVSLTGDSSKQAVDTTEEIFEYDENSLNLSNQNSIVDKDEEKAYTSSPYNMLFLGDNGILSAFNDFTISYEEPIICPKKVYRGEEAEKLIMDYCTETGDYAYFKAPDGQSWEVVEYDLNYKNCENDDYVNIKLKGMDGEPLRYRGIKYEARTYEMGHKAVEDGEWIRGLYVYYPVPNGCYEYCLECGERKSLTGEEVSAAYYHIINEEEVHSEQADEASEDASASEGSSTEEAAASSSSSEDAAESDASTDSSSEDSSAEASSESSAAGSSRDESSAEGSSAK</sequence>
<dbReference type="HOGENOM" id="CLU_539353_0_0_9"/>
<accession>E0S4V5</accession>
<reference evidence="2 3" key="1">
    <citation type="journal article" date="2010" name="PLoS ONE">
        <title>The glycobiome of the rumen bacterium Butyrivibrio proteoclasticus B316(T) highlights adaptation to a polysaccharide-rich environment.</title>
        <authorList>
            <person name="Kelly W.J."/>
            <person name="Leahy S.C."/>
            <person name="Altermann E."/>
            <person name="Yeoman C.J."/>
            <person name="Dunne J.C."/>
            <person name="Kong Z."/>
            <person name="Pacheco D.M."/>
            <person name="Li D."/>
            <person name="Noel S.J."/>
            <person name="Moon C.D."/>
            <person name="Cookson A.L."/>
            <person name="Attwood G.T."/>
        </authorList>
    </citation>
    <scope>NUCLEOTIDE SEQUENCE [LARGE SCALE GENOMIC DNA]</scope>
    <source>
        <strain evidence="3">ATCC 51982 / DSM 14932 / B316</strain>
        <plasmid evidence="3">Plasmid pCY186</plasmid>
    </source>
</reference>
<evidence type="ECO:0000256" key="1">
    <source>
        <dbReference type="SAM" id="MobiDB-lite"/>
    </source>
</evidence>
<dbReference type="KEGG" id="bpb:bpr_IV072"/>
<dbReference type="RefSeq" id="WP_013283085.1">
    <property type="nucleotide sequence ID" value="NC_014390.1"/>
</dbReference>
<evidence type="ECO:0000313" key="2">
    <source>
        <dbReference type="EMBL" id="ADL36437.1"/>
    </source>
</evidence>
<feature type="compositionally biased region" description="Low complexity" evidence="1">
    <location>
        <begin position="481"/>
        <end position="492"/>
    </location>
</feature>
<keyword evidence="2" id="KW-0614">Plasmid</keyword>
<proteinExistence type="predicted"/>
<dbReference type="AlphaFoldDB" id="E0S4V5"/>
<protein>
    <submittedName>
        <fullName evidence="2">Uncharacterized protein</fullName>
    </submittedName>
</protein>
<organism evidence="2 3">
    <name type="scientific">Butyrivibrio proteoclasticus (strain ATCC 51982 / DSM 14932 / B316)</name>
    <name type="common">Clostridium proteoclasticum</name>
    <dbReference type="NCBI Taxonomy" id="515622"/>
    <lineage>
        <taxon>Bacteria</taxon>
        <taxon>Bacillati</taxon>
        <taxon>Bacillota</taxon>
        <taxon>Clostridia</taxon>
        <taxon>Lachnospirales</taxon>
        <taxon>Lachnospiraceae</taxon>
        <taxon>Butyrivibrio</taxon>
    </lineage>
</organism>
<evidence type="ECO:0000313" key="3">
    <source>
        <dbReference type="Proteomes" id="UP000001299"/>
    </source>
</evidence>
<dbReference type="EMBL" id="CP001813">
    <property type="protein sequence ID" value="ADL36437.1"/>
    <property type="molecule type" value="Genomic_DNA"/>
</dbReference>
<name>E0S4V5_BUTPB</name>
<dbReference type="Proteomes" id="UP000001299">
    <property type="component" value="Plasmid pCY186"/>
</dbReference>
<gene>
    <name evidence="2" type="ordered locus">bpr_IV072</name>
</gene>
<geneLocation type="plasmid" evidence="2 3">
    <name>pCY186</name>
</geneLocation>
<feature type="compositionally biased region" description="Low complexity" evidence="1">
    <location>
        <begin position="443"/>
        <end position="474"/>
    </location>
</feature>
<dbReference type="eggNOG" id="ENOG5033XH5">
    <property type="taxonomic scope" value="Bacteria"/>
</dbReference>